<dbReference type="Gene3D" id="3.40.50.10490">
    <property type="entry name" value="Glucose-6-phosphate isomerase like protein, domain 1"/>
    <property type="match status" value="1"/>
</dbReference>
<evidence type="ECO:0000259" key="5">
    <source>
        <dbReference type="PROSITE" id="PS51464"/>
    </source>
</evidence>
<keyword evidence="1" id="KW-0805">Transcription regulation</keyword>
<evidence type="ECO:0000256" key="3">
    <source>
        <dbReference type="ARBA" id="ARBA00023163"/>
    </source>
</evidence>
<dbReference type="PROSITE" id="PS51464">
    <property type="entry name" value="SIS"/>
    <property type="match status" value="1"/>
</dbReference>
<dbReference type="SUPFAM" id="SSF53697">
    <property type="entry name" value="SIS domain"/>
    <property type="match status" value="1"/>
</dbReference>
<keyword evidence="7" id="KW-1185">Reference proteome</keyword>
<dbReference type="Pfam" id="PF01418">
    <property type="entry name" value="HTH_6"/>
    <property type="match status" value="1"/>
</dbReference>
<dbReference type="Pfam" id="PF01380">
    <property type="entry name" value="SIS"/>
    <property type="match status" value="1"/>
</dbReference>
<dbReference type="GO" id="GO:1901135">
    <property type="term" value="P:carbohydrate derivative metabolic process"/>
    <property type="evidence" value="ECO:0007669"/>
    <property type="project" value="InterPro"/>
</dbReference>
<dbReference type="Proteomes" id="UP000446866">
    <property type="component" value="Unassembled WGS sequence"/>
</dbReference>
<evidence type="ECO:0000256" key="1">
    <source>
        <dbReference type="ARBA" id="ARBA00023015"/>
    </source>
</evidence>
<dbReference type="GO" id="GO:0097367">
    <property type="term" value="F:carbohydrate derivative binding"/>
    <property type="evidence" value="ECO:0007669"/>
    <property type="project" value="InterPro"/>
</dbReference>
<sequence>MKEREKWLMDILKEIQDLMPDLTRTQKRIAKYILDNPDAVCFLPLKKLSDEIGVTETTILNFCKKTKAETFSGLKKAMHGYLQDRMRWNNKLETSSKRYAADKVTLTGLQQSQLQLMQATMDGVDVNALFEFVDALSQAENIYICGHAASLTIAGSLQHKLRDTGALTRLVNVADYAEVLDALTRFDENDVFILITLPFYSAQTVAISDYLRRENAVVLAMTDKLSSPIVRNARHTLLCSSDSMIFHNSIASMAAMADIIASLYILQNKQVFEAYNSKVKLIEDFFKTSTIPAFDNEYYFNDKGNE</sequence>
<dbReference type="CDD" id="cd05013">
    <property type="entry name" value="SIS_RpiR"/>
    <property type="match status" value="1"/>
</dbReference>
<dbReference type="PANTHER" id="PTHR30514">
    <property type="entry name" value="GLUCOKINASE"/>
    <property type="match status" value="1"/>
</dbReference>
<dbReference type="PROSITE" id="PS51071">
    <property type="entry name" value="HTH_RPIR"/>
    <property type="match status" value="1"/>
</dbReference>
<dbReference type="InterPro" id="IPR046348">
    <property type="entry name" value="SIS_dom_sf"/>
</dbReference>
<keyword evidence="3" id="KW-0804">Transcription</keyword>
<gene>
    <name evidence="6" type="ORF">D0435_14650</name>
</gene>
<organism evidence="6 7">
    <name type="scientific">Anaerotruncus colihominis</name>
    <dbReference type="NCBI Taxonomy" id="169435"/>
    <lineage>
        <taxon>Bacteria</taxon>
        <taxon>Bacillati</taxon>
        <taxon>Bacillota</taxon>
        <taxon>Clostridia</taxon>
        <taxon>Eubacteriales</taxon>
        <taxon>Oscillospiraceae</taxon>
        <taxon>Anaerotruncus</taxon>
    </lineage>
</organism>
<dbReference type="SUPFAM" id="SSF46689">
    <property type="entry name" value="Homeodomain-like"/>
    <property type="match status" value="1"/>
</dbReference>
<reference evidence="6 7" key="1">
    <citation type="submission" date="2018-08" db="EMBL/GenBank/DDBJ databases">
        <title>Murine metabolic-syndrome-specific gut microbial biobank.</title>
        <authorList>
            <person name="Liu C."/>
        </authorList>
    </citation>
    <scope>NUCLEOTIDE SEQUENCE [LARGE SCALE GENOMIC DNA]</scope>
    <source>
        <strain evidence="6 7">28</strain>
    </source>
</reference>
<keyword evidence="2" id="KW-0238">DNA-binding</keyword>
<dbReference type="EMBL" id="QXWK01000040">
    <property type="protein sequence ID" value="NBH62882.1"/>
    <property type="molecule type" value="Genomic_DNA"/>
</dbReference>
<dbReference type="InterPro" id="IPR036388">
    <property type="entry name" value="WH-like_DNA-bd_sf"/>
</dbReference>
<dbReference type="AlphaFoldDB" id="A0A845QKY5"/>
<protein>
    <submittedName>
        <fullName evidence="6">MurR/RpiR family transcriptional regulator</fullName>
    </submittedName>
</protein>
<dbReference type="Gene3D" id="1.10.10.10">
    <property type="entry name" value="Winged helix-like DNA-binding domain superfamily/Winged helix DNA-binding domain"/>
    <property type="match status" value="1"/>
</dbReference>
<feature type="domain" description="SIS" evidence="5">
    <location>
        <begin position="132"/>
        <end position="260"/>
    </location>
</feature>
<evidence type="ECO:0000313" key="7">
    <source>
        <dbReference type="Proteomes" id="UP000446866"/>
    </source>
</evidence>
<evidence type="ECO:0000259" key="4">
    <source>
        <dbReference type="PROSITE" id="PS51071"/>
    </source>
</evidence>
<comment type="caution">
    <text evidence="6">The sequence shown here is derived from an EMBL/GenBank/DDBJ whole genome shotgun (WGS) entry which is preliminary data.</text>
</comment>
<evidence type="ECO:0000256" key="2">
    <source>
        <dbReference type="ARBA" id="ARBA00023125"/>
    </source>
</evidence>
<accession>A0A845QKY5</accession>
<dbReference type="PANTHER" id="PTHR30514:SF18">
    <property type="entry name" value="RPIR-FAMILY TRANSCRIPTIONAL REGULATOR"/>
    <property type="match status" value="1"/>
</dbReference>
<dbReference type="InterPro" id="IPR047640">
    <property type="entry name" value="RpiR-like"/>
</dbReference>
<dbReference type="InterPro" id="IPR035472">
    <property type="entry name" value="RpiR-like_SIS"/>
</dbReference>
<proteinExistence type="predicted"/>
<dbReference type="InterPro" id="IPR009057">
    <property type="entry name" value="Homeodomain-like_sf"/>
</dbReference>
<evidence type="ECO:0000313" key="6">
    <source>
        <dbReference type="EMBL" id="NBH62882.1"/>
    </source>
</evidence>
<dbReference type="InterPro" id="IPR001347">
    <property type="entry name" value="SIS_dom"/>
</dbReference>
<feature type="domain" description="HTH rpiR-type" evidence="4">
    <location>
        <begin position="9"/>
        <end position="85"/>
    </location>
</feature>
<name>A0A845QKY5_9FIRM</name>
<dbReference type="GO" id="GO:0003700">
    <property type="term" value="F:DNA-binding transcription factor activity"/>
    <property type="evidence" value="ECO:0007669"/>
    <property type="project" value="InterPro"/>
</dbReference>
<dbReference type="InterPro" id="IPR000281">
    <property type="entry name" value="HTH_RpiR"/>
</dbReference>
<dbReference type="GO" id="GO:0003677">
    <property type="term" value="F:DNA binding"/>
    <property type="evidence" value="ECO:0007669"/>
    <property type="project" value="UniProtKB-KW"/>
</dbReference>